<proteinExistence type="predicted"/>
<dbReference type="EMBL" id="JAFMNX010000001">
    <property type="protein sequence ID" value="MBS9720186.1"/>
    <property type="molecule type" value="Genomic_DNA"/>
</dbReference>
<comment type="caution">
    <text evidence="2">The sequence shown here is derived from an EMBL/GenBank/DDBJ whole genome shotgun (WGS) entry which is preliminary data.</text>
</comment>
<evidence type="ECO:0000313" key="2">
    <source>
        <dbReference type="EMBL" id="MBS9720186.1"/>
    </source>
</evidence>
<organism evidence="2 3">
    <name type="scientific">Tianweitania aestuarii</name>
    <dbReference type="NCBI Taxonomy" id="2814886"/>
    <lineage>
        <taxon>Bacteria</taxon>
        <taxon>Pseudomonadati</taxon>
        <taxon>Pseudomonadota</taxon>
        <taxon>Alphaproteobacteria</taxon>
        <taxon>Hyphomicrobiales</taxon>
        <taxon>Phyllobacteriaceae</taxon>
        <taxon>Tianweitania</taxon>
    </lineage>
</organism>
<dbReference type="Proteomes" id="UP001297272">
    <property type="component" value="Unassembled WGS sequence"/>
</dbReference>
<name>A0ABS5RSZ6_9HYPH</name>
<sequence length="557" mass="60996">MQASKPRVRVPAGRSLSPVQSGSNAVARSVPQWRYLRGDRAGVLAARRAVTRDAKLDVWEAAERASALAVDFMHNSGWMAGAADQIITDTVGTELKLNARPDLSALGYTAAEQTALARIIESEWRRWAWNPRECDLAGVSTIAEMTDGVMRHYLGFGEAFGVLDYLDPRQRSAHGIVSGTKVKLVAPHRLPRVTREFEGLEQGIFLDNLERPTHYRFKRREGGGGLDVDVDIMARDVIHVMDRGLNPGSPRGISPMTPALKVAAQADQLADATLTTALMQAIFAATITSPEASEDAFKAIQMLEDTEPPTGIERNEWVELVANVQADLVEVWSQRFDALKAGGVNLADAARVAHLGPGEKLEFTTTETAGSQYLPFSQNLYREQARCLGITAESFTLDWSDATYTSSRMGVSSIWPIALRRRERVAAPFCQSVYEPWLEESIAEGRIPLRGGYQAFLANKQRIFWAEWRGPEQPTADPYKDALADKVKLETGATNLQRIYAAKGQDWEEELEQAGREIEKLDGIGMAAPHGRSTGGDGAGPNGAAADGRRDPARNDA</sequence>
<evidence type="ECO:0000256" key="1">
    <source>
        <dbReference type="SAM" id="MobiDB-lite"/>
    </source>
</evidence>
<evidence type="ECO:0000313" key="3">
    <source>
        <dbReference type="Proteomes" id="UP001297272"/>
    </source>
</evidence>
<reference evidence="2 3" key="1">
    <citation type="submission" date="2021-03" db="EMBL/GenBank/DDBJ databases">
        <title>Tianweitania aestuarii sp. nov., isolated from a tidal flat.</title>
        <authorList>
            <person name="Park S."/>
            <person name="Yoon J.-H."/>
        </authorList>
    </citation>
    <scope>NUCLEOTIDE SEQUENCE [LARGE SCALE GENOMIC DNA]</scope>
    <source>
        <strain evidence="2 3">BSSL-BM11</strain>
    </source>
</reference>
<dbReference type="Pfam" id="PF05136">
    <property type="entry name" value="Phage_portal_2"/>
    <property type="match status" value="1"/>
</dbReference>
<feature type="compositionally biased region" description="Basic and acidic residues" evidence="1">
    <location>
        <begin position="547"/>
        <end position="557"/>
    </location>
</feature>
<accession>A0ABS5RSZ6</accession>
<feature type="region of interest" description="Disordered" evidence="1">
    <location>
        <begin position="1"/>
        <end position="23"/>
    </location>
</feature>
<protein>
    <submittedName>
        <fullName evidence="2">Phage portal protein</fullName>
    </submittedName>
</protein>
<feature type="region of interest" description="Disordered" evidence="1">
    <location>
        <begin position="522"/>
        <end position="557"/>
    </location>
</feature>
<gene>
    <name evidence="2" type="ORF">JYU29_05730</name>
</gene>
<dbReference type="InterPro" id="IPR006429">
    <property type="entry name" value="Phage_lambda_portal"/>
</dbReference>
<keyword evidence="3" id="KW-1185">Reference proteome</keyword>